<evidence type="ECO:0000313" key="2">
    <source>
        <dbReference type="Proteomes" id="UP001162992"/>
    </source>
</evidence>
<gene>
    <name evidence="1" type="ORF">O6H91_07G095100</name>
</gene>
<dbReference type="EMBL" id="CM055098">
    <property type="protein sequence ID" value="KAJ7550324.1"/>
    <property type="molecule type" value="Genomic_DNA"/>
</dbReference>
<sequence length="562" mass="62923">MAMPASQTLAAASFLLPLEPPERFLCRPDAAACAALSGIPTAAQASQQKKPLRASQTRCVAVMVQHERADMAGEAGSRGYGSSAAAAVAAAVAGFASDLAAENESYLLENGADSSIIGRELEFLRSRLLALERSVLEAQWSSLAGEKAWRDDVTSPFENAERTNGLDVNVRDEESCAGMAVGTVRSGRPSARKRRLKARRELGLGCERPATVYPKLQTVSEGFDEDEKHGRCKRGKVSRGFQAFFLRDNKKKQLTEAQQRVLWDRIRSARHLIEGKKRLQSQLGSEPSEGVWASYMSISQQELLTTLREAKVAQNKLVNANLRLVVAVARRYQNLGMDLADLIQEGTVGLVKGVEKFDSTRGYKFSTYAHWWILQGITRALARMSRAIRLPYHLHETVCRIRKIQSIELGTEPDTLENLSKALKLPCTRVELALKASNYKLKSMDEPLPGNNYDLRENLHHFVADPQKENQPWLMVETAYAKEYFEKYVKAHLLPREHEIVQLRYGLSQQYVYPVTRDNIGAFCGLSRERVRQLEQVAICKLKSSKEELTSENLNLAFVRSR</sequence>
<proteinExistence type="predicted"/>
<name>A0ACC2D822_DIPCM</name>
<protein>
    <submittedName>
        <fullName evidence="1">Uncharacterized protein</fullName>
    </submittedName>
</protein>
<keyword evidence="2" id="KW-1185">Reference proteome</keyword>
<accession>A0ACC2D822</accession>
<comment type="caution">
    <text evidence="1">The sequence shown here is derived from an EMBL/GenBank/DDBJ whole genome shotgun (WGS) entry which is preliminary data.</text>
</comment>
<organism evidence="1 2">
    <name type="scientific">Diphasiastrum complanatum</name>
    <name type="common">Issler's clubmoss</name>
    <name type="synonym">Lycopodium complanatum</name>
    <dbReference type="NCBI Taxonomy" id="34168"/>
    <lineage>
        <taxon>Eukaryota</taxon>
        <taxon>Viridiplantae</taxon>
        <taxon>Streptophyta</taxon>
        <taxon>Embryophyta</taxon>
        <taxon>Tracheophyta</taxon>
        <taxon>Lycopodiopsida</taxon>
        <taxon>Lycopodiales</taxon>
        <taxon>Lycopodiaceae</taxon>
        <taxon>Lycopodioideae</taxon>
        <taxon>Diphasiastrum</taxon>
    </lineage>
</organism>
<dbReference type="Proteomes" id="UP001162992">
    <property type="component" value="Chromosome 7"/>
</dbReference>
<reference evidence="2" key="1">
    <citation type="journal article" date="2024" name="Proc. Natl. Acad. Sci. U.S.A.">
        <title>Extraordinary preservation of gene collinearity over three hundred million years revealed in homosporous lycophytes.</title>
        <authorList>
            <person name="Li C."/>
            <person name="Wickell D."/>
            <person name="Kuo L.Y."/>
            <person name="Chen X."/>
            <person name="Nie B."/>
            <person name="Liao X."/>
            <person name="Peng D."/>
            <person name="Ji J."/>
            <person name="Jenkins J."/>
            <person name="Williams M."/>
            <person name="Shu S."/>
            <person name="Plott C."/>
            <person name="Barry K."/>
            <person name="Rajasekar S."/>
            <person name="Grimwood J."/>
            <person name="Han X."/>
            <person name="Sun S."/>
            <person name="Hou Z."/>
            <person name="He W."/>
            <person name="Dai G."/>
            <person name="Sun C."/>
            <person name="Schmutz J."/>
            <person name="Leebens-Mack J.H."/>
            <person name="Li F.W."/>
            <person name="Wang L."/>
        </authorList>
    </citation>
    <scope>NUCLEOTIDE SEQUENCE [LARGE SCALE GENOMIC DNA]</scope>
    <source>
        <strain evidence="2">cv. PW_Plant_1</strain>
    </source>
</reference>
<evidence type="ECO:0000313" key="1">
    <source>
        <dbReference type="EMBL" id="KAJ7550324.1"/>
    </source>
</evidence>